<protein>
    <submittedName>
        <fullName evidence="4">DNA recombination protein RmuC</fullName>
    </submittedName>
</protein>
<feature type="coiled-coil region" evidence="3">
    <location>
        <begin position="91"/>
        <end position="178"/>
    </location>
</feature>
<dbReference type="InterPro" id="IPR003798">
    <property type="entry name" value="DNA_recombination_RmuC"/>
</dbReference>
<organism evidence="4">
    <name type="scientific">hydrothermal vent metagenome</name>
    <dbReference type="NCBI Taxonomy" id="652676"/>
    <lineage>
        <taxon>unclassified sequences</taxon>
        <taxon>metagenomes</taxon>
        <taxon>ecological metagenomes</taxon>
    </lineage>
</organism>
<name>A0A3B0Z8K5_9ZZZZ</name>
<evidence type="ECO:0000256" key="3">
    <source>
        <dbReference type="SAM" id="Coils"/>
    </source>
</evidence>
<keyword evidence="1 3" id="KW-0175">Coiled coil</keyword>
<sequence length="516" mass="59203">MWGWVVAAIIMGGVLGAFLMWQKMNAAARQQLQVSHQESKQMIEMQGQLQQQQTALAVATEQMAGLGQRLTLEQAQVTELKQQQLHGQDALSDARQQLEGTRRAEQALLEQCQQFKQQQVEQRQQWDQLQQRNSTLQSENTELRTRQQEKELHYAAQLAQFEQQKLELTKSFENLANRIFEAKTKSFSENSRQSLDDLLKPFRQQIVDFRQKIEDIHHKETEQQAQLRTELGHLKELNQQITVEAHQLATALKGEKKTQGNWGELILENVLDRCGLQVDKDYKREVSFNTDNGRQRPDVIVYLPENKHLVIDAKVSLNAYTRYINSEDEAEGQQALKEHVTAVAERIKELSDRHYFELPGLNSPEMVFMFIPIESAFVEALRADESLFQKALEQNVLVATPTTLLTSLNIVRQLWRFEDQNRHTAELAEKAGKMYDKLNTFLGSMEKVGRSLDSAKDSYEKAFGQLYSGRGNLIKQANEFKKLGVSVKAELPEGLVERAELELDHSVADLSDDIEK</sequence>
<dbReference type="PANTHER" id="PTHR30563:SF0">
    <property type="entry name" value="DNA RECOMBINATION PROTEIN RMUC"/>
    <property type="match status" value="1"/>
</dbReference>
<evidence type="ECO:0000256" key="2">
    <source>
        <dbReference type="ARBA" id="ARBA00023172"/>
    </source>
</evidence>
<dbReference type="EMBL" id="UOFP01000011">
    <property type="protein sequence ID" value="VAW83872.1"/>
    <property type="molecule type" value="Genomic_DNA"/>
</dbReference>
<dbReference type="Pfam" id="PF02646">
    <property type="entry name" value="RmuC"/>
    <property type="match status" value="1"/>
</dbReference>
<evidence type="ECO:0000256" key="1">
    <source>
        <dbReference type="ARBA" id="ARBA00023054"/>
    </source>
</evidence>
<keyword evidence="2" id="KW-0233">DNA recombination</keyword>
<dbReference type="PANTHER" id="PTHR30563">
    <property type="entry name" value="DNA RECOMBINATION PROTEIN RMUC"/>
    <property type="match status" value="1"/>
</dbReference>
<reference evidence="4" key="1">
    <citation type="submission" date="2018-06" db="EMBL/GenBank/DDBJ databases">
        <authorList>
            <person name="Zhirakovskaya E."/>
        </authorList>
    </citation>
    <scope>NUCLEOTIDE SEQUENCE</scope>
</reference>
<dbReference type="AlphaFoldDB" id="A0A3B0Z8K5"/>
<accession>A0A3B0Z8K5</accession>
<evidence type="ECO:0000313" key="4">
    <source>
        <dbReference type="EMBL" id="VAW83872.1"/>
    </source>
</evidence>
<dbReference type="GO" id="GO:0006310">
    <property type="term" value="P:DNA recombination"/>
    <property type="evidence" value="ECO:0007669"/>
    <property type="project" value="UniProtKB-KW"/>
</dbReference>
<gene>
    <name evidence="4" type="ORF">MNBD_GAMMA18-755</name>
</gene>
<proteinExistence type="predicted"/>